<feature type="region of interest" description="Disordered" evidence="17">
    <location>
        <begin position="343"/>
        <end position="368"/>
    </location>
</feature>
<dbReference type="InterPro" id="IPR057670">
    <property type="entry name" value="SH3_retrovirus"/>
</dbReference>
<dbReference type="EMBL" id="EQ962658">
    <property type="protein sequence ID" value="EED13488.1"/>
    <property type="molecule type" value="Genomic_DNA"/>
</dbReference>
<keyword evidence="10" id="KW-0695">RNA-directed DNA polymerase</keyword>
<dbReference type="InterPro" id="IPR043502">
    <property type="entry name" value="DNA/RNA_pol_sf"/>
</dbReference>
<dbReference type="FunCoup" id="B8LX17">
    <property type="interactions" value="610"/>
</dbReference>
<evidence type="ECO:0000256" key="9">
    <source>
        <dbReference type="ARBA" id="ARBA00022908"/>
    </source>
</evidence>
<feature type="compositionally biased region" description="Polar residues" evidence="17">
    <location>
        <begin position="1006"/>
        <end position="1021"/>
    </location>
</feature>
<evidence type="ECO:0000256" key="14">
    <source>
        <dbReference type="ARBA" id="ARBA00023268"/>
    </source>
</evidence>
<dbReference type="HOGENOM" id="CLU_001650_18_4_1"/>
<keyword evidence="7" id="KW-0460">Magnesium</keyword>
<organism evidence="20 21">
    <name type="scientific">Talaromyces stipitatus (strain ATCC 10500 / CBS 375.48 / QM 6759 / NRRL 1006)</name>
    <name type="common">Penicillium stipitatum</name>
    <dbReference type="NCBI Taxonomy" id="441959"/>
    <lineage>
        <taxon>Eukaryota</taxon>
        <taxon>Fungi</taxon>
        <taxon>Dikarya</taxon>
        <taxon>Ascomycota</taxon>
        <taxon>Pezizomycotina</taxon>
        <taxon>Eurotiomycetes</taxon>
        <taxon>Eurotiomycetidae</taxon>
        <taxon>Eurotiales</taxon>
        <taxon>Trichocomaceae</taxon>
        <taxon>Talaromyces</taxon>
        <taxon>Talaromyces sect. Talaromyces</taxon>
    </lineage>
</organism>
<dbReference type="InterPro" id="IPR036397">
    <property type="entry name" value="RNaseH_sf"/>
</dbReference>
<keyword evidence="13" id="KW-0233">DNA recombination</keyword>
<evidence type="ECO:0000256" key="4">
    <source>
        <dbReference type="ARBA" id="ARBA00022723"/>
    </source>
</evidence>
<dbReference type="GO" id="GO:0003677">
    <property type="term" value="F:DNA binding"/>
    <property type="evidence" value="ECO:0007669"/>
    <property type="project" value="UniProtKB-KW"/>
</dbReference>
<comment type="catalytic activity">
    <reaction evidence="16">
        <text>DNA(n) + a 2'-deoxyribonucleoside 5'-triphosphate = DNA(n+1) + diphosphate</text>
        <dbReference type="Rhea" id="RHEA:22508"/>
        <dbReference type="Rhea" id="RHEA-COMP:17339"/>
        <dbReference type="Rhea" id="RHEA-COMP:17340"/>
        <dbReference type="ChEBI" id="CHEBI:33019"/>
        <dbReference type="ChEBI" id="CHEBI:61560"/>
        <dbReference type="ChEBI" id="CHEBI:173112"/>
        <dbReference type="EC" id="2.7.7.7"/>
    </reaction>
</comment>
<keyword evidence="14" id="KW-0511">Multifunctional enzyme</keyword>
<keyword evidence="6" id="KW-0378">Hydrolase</keyword>
<dbReference type="GO" id="GO:0015074">
    <property type="term" value="P:DNA integration"/>
    <property type="evidence" value="ECO:0007669"/>
    <property type="project" value="UniProtKB-KW"/>
</dbReference>
<dbReference type="PANTHER" id="PTHR42648">
    <property type="entry name" value="TRANSPOSASE, PUTATIVE-RELATED"/>
    <property type="match status" value="1"/>
</dbReference>
<gene>
    <name evidence="20" type="ORF">TSTA_061550</name>
    <name evidence="19" type="ORF">TSTA_097440</name>
</gene>
<accession>B8LX17</accession>
<dbReference type="PROSITE" id="PS50994">
    <property type="entry name" value="INTEGRASE"/>
    <property type="match status" value="1"/>
</dbReference>
<keyword evidence="11" id="KW-0808">Transferase</keyword>
<dbReference type="PANTHER" id="PTHR42648:SF11">
    <property type="entry name" value="TRANSPOSON TY4-P GAG-POL POLYPROTEIN"/>
    <property type="match status" value="1"/>
</dbReference>
<evidence type="ECO:0000256" key="16">
    <source>
        <dbReference type="ARBA" id="ARBA00049244"/>
    </source>
</evidence>
<evidence type="ECO:0000256" key="10">
    <source>
        <dbReference type="ARBA" id="ARBA00022918"/>
    </source>
</evidence>
<dbReference type="VEuPathDB" id="FungiDB:TSTA_061550"/>
<evidence type="ECO:0000313" key="21">
    <source>
        <dbReference type="Proteomes" id="UP000001745"/>
    </source>
</evidence>
<dbReference type="GO" id="GO:0004519">
    <property type="term" value="F:endonuclease activity"/>
    <property type="evidence" value="ECO:0007669"/>
    <property type="project" value="UniProtKB-KW"/>
</dbReference>
<evidence type="ECO:0000256" key="8">
    <source>
        <dbReference type="ARBA" id="ARBA00022884"/>
    </source>
</evidence>
<dbReference type="InterPro" id="IPR012337">
    <property type="entry name" value="RNaseH-like_sf"/>
</dbReference>
<comment type="catalytic activity">
    <reaction evidence="15">
        <text>DNA(n) + a 2'-deoxyribonucleoside 5'-triphosphate = DNA(n+1) + diphosphate</text>
        <dbReference type="Rhea" id="RHEA:22508"/>
        <dbReference type="Rhea" id="RHEA-COMP:17339"/>
        <dbReference type="Rhea" id="RHEA-COMP:17340"/>
        <dbReference type="ChEBI" id="CHEBI:33019"/>
        <dbReference type="ChEBI" id="CHEBI:61560"/>
        <dbReference type="ChEBI" id="CHEBI:173112"/>
        <dbReference type="EC" id="2.7.7.49"/>
    </reaction>
</comment>
<dbReference type="Pfam" id="PF07727">
    <property type="entry name" value="RVT_2"/>
    <property type="match status" value="1"/>
</dbReference>
<dbReference type="GeneID" id="8103871"/>
<keyword evidence="9" id="KW-0229">DNA integration</keyword>
<dbReference type="GO" id="GO:0032196">
    <property type="term" value="P:transposition"/>
    <property type="evidence" value="ECO:0007669"/>
    <property type="project" value="UniProtKB-KW"/>
</dbReference>
<dbReference type="VEuPathDB" id="FungiDB:TSTA_097440"/>
<dbReference type="eggNOG" id="KOG0017">
    <property type="taxonomic scope" value="Eukaryota"/>
</dbReference>
<evidence type="ECO:0000256" key="13">
    <source>
        <dbReference type="ARBA" id="ARBA00023172"/>
    </source>
</evidence>
<dbReference type="GO" id="GO:0046872">
    <property type="term" value="F:metal ion binding"/>
    <property type="evidence" value="ECO:0007669"/>
    <property type="project" value="UniProtKB-KW"/>
</dbReference>
<feature type="region of interest" description="Disordered" evidence="17">
    <location>
        <begin position="43"/>
        <end position="65"/>
    </location>
</feature>
<feature type="compositionally biased region" description="Basic and acidic residues" evidence="17">
    <location>
        <begin position="274"/>
        <end position="291"/>
    </location>
</feature>
<evidence type="ECO:0000256" key="1">
    <source>
        <dbReference type="ARBA" id="ARBA00022578"/>
    </source>
</evidence>
<dbReference type="GO" id="GO:0003723">
    <property type="term" value="F:RNA binding"/>
    <property type="evidence" value="ECO:0007669"/>
    <property type="project" value="UniProtKB-KW"/>
</dbReference>
<keyword evidence="21" id="KW-1185">Reference proteome</keyword>
<feature type="region of interest" description="Disordered" evidence="17">
    <location>
        <begin position="964"/>
        <end position="1084"/>
    </location>
</feature>
<dbReference type="RefSeq" id="XP_002485726.1">
    <property type="nucleotide sequence ID" value="XM_002485681.1"/>
</dbReference>
<dbReference type="SUPFAM" id="SSF53098">
    <property type="entry name" value="Ribonuclease H-like"/>
    <property type="match status" value="1"/>
</dbReference>
<dbReference type="InterPro" id="IPR039537">
    <property type="entry name" value="Retrotran_Ty1/copia-like"/>
</dbReference>
<keyword evidence="8" id="KW-0694">RNA-binding</keyword>
<dbReference type="Proteomes" id="UP000001745">
    <property type="component" value="Unassembled WGS sequence"/>
</dbReference>
<evidence type="ECO:0000256" key="5">
    <source>
        <dbReference type="ARBA" id="ARBA00022759"/>
    </source>
</evidence>
<keyword evidence="11" id="KW-0239">DNA-directed DNA polymerase</keyword>
<evidence type="ECO:0000259" key="18">
    <source>
        <dbReference type="PROSITE" id="PS50994"/>
    </source>
</evidence>
<evidence type="ECO:0000313" key="20">
    <source>
        <dbReference type="EMBL" id="EED22667.1"/>
    </source>
</evidence>
<evidence type="ECO:0000256" key="12">
    <source>
        <dbReference type="ARBA" id="ARBA00023125"/>
    </source>
</evidence>
<dbReference type="SUPFAM" id="SSF56672">
    <property type="entry name" value="DNA/RNA polymerases"/>
    <property type="match status" value="1"/>
</dbReference>
<evidence type="ECO:0000313" key="19">
    <source>
        <dbReference type="EMBL" id="EED13488.1"/>
    </source>
</evidence>
<dbReference type="GO" id="GO:0003887">
    <property type="term" value="F:DNA-directed DNA polymerase activity"/>
    <property type="evidence" value="ECO:0007669"/>
    <property type="project" value="UniProtKB-KW"/>
</dbReference>
<keyword evidence="2" id="KW-0548">Nucleotidyltransferase</keyword>
<keyword evidence="5" id="KW-0255">Endonuclease</keyword>
<evidence type="ECO:0000256" key="17">
    <source>
        <dbReference type="SAM" id="MobiDB-lite"/>
    </source>
</evidence>
<reference evidence="21" key="2">
    <citation type="journal article" date="2015" name="Genome Announc.">
        <title>Genome sequence of the AIDS-associated pathogen Penicillium marneffei (ATCC18224) and its near taxonomic relative Talaromyces stipitatus (ATCC10500).</title>
        <authorList>
            <person name="Nierman W.C."/>
            <person name="Fedorova-Abrams N.D."/>
            <person name="Andrianopoulos A."/>
        </authorList>
    </citation>
    <scope>NUCLEOTIDE SEQUENCE [LARGE SCALE GENOMIC DNA]</scope>
    <source>
        <strain evidence="21">ATCC 10500 / CBS 375.48 / QM 6759 / NRRL 1006</strain>
    </source>
</reference>
<name>B8LX17_TALSN</name>
<keyword evidence="4" id="KW-0479">Metal-binding</keyword>
<proteinExistence type="predicted"/>
<dbReference type="STRING" id="441959.B8LX17"/>
<feature type="region of interest" description="Disordered" evidence="17">
    <location>
        <begin position="267"/>
        <end position="291"/>
    </location>
</feature>
<dbReference type="Gene3D" id="3.30.420.10">
    <property type="entry name" value="Ribonuclease H-like superfamily/Ribonuclease H"/>
    <property type="match status" value="1"/>
</dbReference>
<dbReference type="EMBL" id="EQ962652">
    <property type="protein sequence ID" value="EED22667.1"/>
    <property type="molecule type" value="Genomic_DNA"/>
</dbReference>
<dbReference type="GO" id="GO:0005634">
    <property type="term" value="C:nucleus"/>
    <property type="evidence" value="ECO:0007669"/>
    <property type="project" value="UniProtKB-ARBA"/>
</dbReference>
<feature type="compositionally biased region" description="Basic residues" evidence="17">
    <location>
        <begin position="343"/>
        <end position="352"/>
    </location>
</feature>
<feature type="domain" description="Integrase catalytic" evidence="18">
    <location>
        <begin position="603"/>
        <end position="766"/>
    </location>
</feature>
<dbReference type="InterPro" id="IPR013103">
    <property type="entry name" value="RVT_2"/>
</dbReference>
<sequence length="1637" mass="188984">MDEKKTTVILKTSDDWRKWMEQLRTKATKERVWEYVNPSTINTGDLEPAPTKPIEPIQPSKPDLSGDEDIAIKQFKLMNWQADMAAHDSQRRIYEHNKARYEKHIERMTNVKNYILDTVELGHQSEIRQMEDIKEIIRTLKRRFALTEQRENDLLLSRERSLLNPKRTQRPKEWAEKWRTLVLDMKLANFYELSDTRLARDFIQSTAEIAPKFHDIWSTRILEYDMGLDTSGLTEIPDINEIIGTFDKWVEANNKLESSHRRDIAMATLNGKSDQPEDNKKSQMRSKSKDKTCLCGQKHQFEDCPYVNPAKRPKDWESDISIEEKFKNLEKKDTPYANALKRVKKGLEKKKKERDSDTSKKTDKDSERSNFMYDSDEIACAVRLDTALLASNDDLTNKVIMDNGTTTHIFNDRRRLRNLGNESRWLLVGNTRIKMTGPGETIVYPTQPISEKVKRKGIIVRDAWYVEGFHTNIVSQGIMEDHGIYYDTRKRLLEKNSQELCHIRREGNLYLIEWDENKPARSSLSVDFAFNSMEKNILKDPMNVWHKRFGHVSSRAIEKLQEATEGAIVMSVPSRNNEGFKIKCETCELTTAKRQISRVAMPLPTRPFQKIFVDIIVMNLARNFDRYILHAVDPLTKFHVLVTTTTKSVNFDLERLIEDIEHTFKCVIETIHVDGESSINGNDFKDYCKRKRKTLVTTVPDTPEQNGLSEKAGDIIATRARSMIIEANLPEGLWPEAARAAVHIMNRTPTKSLNYKTPYESVYGKKPYVGNLFLFGSKTYVRIDTKKSHKVAPRAQIGYLVGYEAHNIWLIWTTGPRGTKVIRARDVVFDETKRYDPEHPFAREIIRDGVTTITESLEISNLEDIDEDNQVFDSVDDDMRLQRWQPASIRFSPARGSNECSNQPDTETPVQIEAPITGIGNIEAQNDEHIYDPDVQMEDAQEIFQDIRTENRGDSNIVESGGVKEDEVVVRKEETDRSYTGESGITKNPEEQIPQIGNRDLPTPPLTNQSAPNTPLRNVTGSEKEITPPPTPSNNNNAPKAAEISADLSERNIVTGPRVRIASKRARSPATDNSESSKNVRKKQRAAFARMKLFQESSLAKSFMAAMEKTDNLHESELPPEPKNWTGVLRHKYKKEFIEAAKTEFDTLKKKGTFKFVPKPYDKQVLPLTWVFKYKFDKFGKISKFKARICVRGDLQYDNNLETRAATLAARIFRMMISLAAVFDLEIAQYDAVNAFVNSNLDEEVYTEFPNGFKIPGMAIQLKKALYGLRRSPRLWQKEFTKTLMKTLGFEQIPDEECLLVKNGIFLLFFVDDILIFYDKATKQAEFEKIEKTLMATYELRKMDKFEWFLNMRILRDREQRKIWICQDSYITKIAEKFGLTHGLVKTPISVDIKPFDGEATNQDIHHYQEMVGSVMYAAVMTRIDIAKAVNELAKHATNPSPIHIQQIKRVIQYLFNTRFLAIEYSPLRKSESDVVVCASDASFGDNIDRTSSEGYLVQLYNGPVDWKATKQRYVTTSTTEAELRAATEAAKRLYIWKRVFEAIGFKPEHELSIQCDNTQTIRLLTSPEPNFHTSLRHIDIYHHWLRQEIQSKRLHIQWVDTKRMVADGLTKLLKGQIFVNWRKHQGLVDIAHLLQE</sequence>
<evidence type="ECO:0000256" key="6">
    <source>
        <dbReference type="ARBA" id="ARBA00022801"/>
    </source>
</evidence>
<protein>
    <recommendedName>
        <fullName evidence="18">Integrase catalytic domain-containing protein</fullName>
    </recommendedName>
</protein>
<feature type="compositionally biased region" description="Basic and acidic residues" evidence="17">
    <location>
        <begin position="964"/>
        <end position="979"/>
    </location>
</feature>
<keyword evidence="3" id="KW-0540">Nuclease</keyword>
<keyword evidence="1" id="KW-0815">Transposition</keyword>
<evidence type="ECO:0000256" key="2">
    <source>
        <dbReference type="ARBA" id="ARBA00022695"/>
    </source>
</evidence>
<dbReference type="GO" id="GO:0003964">
    <property type="term" value="F:RNA-directed DNA polymerase activity"/>
    <property type="evidence" value="ECO:0007669"/>
    <property type="project" value="UniProtKB-KW"/>
</dbReference>
<dbReference type="GO" id="GO:0006310">
    <property type="term" value="P:DNA recombination"/>
    <property type="evidence" value="ECO:0007669"/>
    <property type="project" value="UniProtKB-KW"/>
</dbReference>
<evidence type="ECO:0000256" key="7">
    <source>
        <dbReference type="ARBA" id="ARBA00022842"/>
    </source>
</evidence>
<dbReference type="InParanoid" id="B8LX17"/>
<dbReference type="Pfam" id="PF25597">
    <property type="entry name" value="SH3_retrovirus"/>
    <property type="match status" value="1"/>
</dbReference>
<dbReference type="CDD" id="cd09272">
    <property type="entry name" value="RNase_HI_RT_Ty1"/>
    <property type="match status" value="1"/>
</dbReference>
<evidence type="ECO:0000256" key="11">
    <source>
        <dbReference type="ARBA" id="ARBA00022932"/>
    </source>
</evidence>
<dbReference type="OrthoDB" id="4356562at2759"/>
<dbReference type="RefSeq" id="XP_002340054.1">
    <property type="nucleotide sequence ID" value="XM_002340013.1"/>
</dbReference>
<dbReference type="GeneID" id="8103442"/>
<dbReference type="InterPro" id="IPR025724">
    <property type="entry name" value="GAG-pre-integrase_dom"/>
</dbReference>
<dbReference type="InterPro" id="IPR001584">
    <property type="entry name" value="Integrase_cat-core"/>
</dbReference>
<evidence type="ECO:0000256" key="3">
    <source>
        <dbReference type="ARBA" id="ARBA00022722"/>
    </source>
</evidence>
<feature type="compositionally biased region" description="Basic and acidic residues" evidence="17">
    <location>
        <begin position="353"/>
        <end position="368"/>
    </location>
</feature>
<dbReference type="Pfam" id="PF13976">
    <property type="entry name" value="gag_pre-integrs"/>
    <property type="match status" value="1"/>
</dbReference>
<dbReference type="GO" id="GO:0016787">
    <property type="term" value="F:hydrolase activity"/>
    <property type="evidence" value="ECO:0007669"/>
    <property type="project" value="UniProtKB-KW"/>
</dbReference>
<reference evidence="20" key="1">
    <citation type="submission" date="2007-10" db="EMBL/GenBank/DDBJ databases">
        <authorList>
            <person name="Zhao H."/>
            <person name="Waite J.H."/>
        </authorList>
    </citation>
    <scope>NUCLEOTIDE SEQUENCE</scope>
    <source>
        <strain evidence="20">ATCC 10500</strain>
    </source>
</reference>
<evidence type="ECO:0000256" key="15">
    <source>
        <dbReference type="ARBA" id="ARBA00048173"/>
    </source>
</evidence>
<keyword evidence="12" id="KW-0238">DNA-binding</keyword>